<organism evidence="2 3">
    <name type="scientific">Nocardiopsis mwathae</name>
    <dbReference type="NCBI Taxonomy" id="1472723"/>
    <lineage>
        <taxon>Bacteria</taxon>
        <taxon>Bacillati</taxon>
        <taxon>Actinomycetota</taxon>
        <taxon>Actinomycetes</taxon>
        <taxon>Streptosporangiales</taxon>
        <taxon>Nocardiopsidaceae</taxon>
        <taxon>Nocardiopsis</taxon>
    </lineage>
</organism>
<comment type="caution">
    <text evidence="2">The sequence shown here is derived from an EMBL/GenBank/DDBJ whole genome shotgun (WGS) entry which is preliminary data.</text>
</comment>
<gene>
    <name evidence="2" type="ORF">HNR23_004460</name>
</gene>
<reference evidence="2 3" key="1">
    <citation type="submission" date="2020-08" db="EMBL/GenBank/DDBJ databases">
        <title>Sequencing the genomes of 1000 actinobacteria strains.</title>
        <authorList>
            <person name="Klenk H.-P."/>
        </authorList>
    </citation>
    <scope>NUCLEOTIDE SEQUENCE [LARGE SCALE GENOMIC DNA]</scope>
    <source>
        <strain evidence="2 3">DSM 46659</strain>
    </source>
</reference>
<evidence type="ECO:0000313" key="2">
    <source>
        <dbReference type="EMBL" id="MBB6174400.1"/>
    </source>
</evidence>
<feature type="region of interest" description="Disordered" evidence="1">
    <location>
        <begin position="33"/>
        <end position="66"/>
    </location>
</feature>
<keyword evidence="3" id="KW-1185">Reference proteome</keyword>
<proteinExistence type="predicted"/>
<feature type="compositionally biased region" description="Basic and acidic residues" evidence="1">
    <location>
        <begin position="49"/>
        <end position="63"/>
    </location>
</feature>
<dbReference type="EMBL" id="JACHDS010000001">
    <property type="protein sequence ID" value="MBB6174400.1"/>
    <property type="molecule type" value="Genomic_DNA"/>
</dbReference>
<evidence type="ECO:0000313" key="3">
    <source>
        <dbReference type="Proteomes" id="UP000546642"/>
    </source>
</evidence>
<accession>A0A7W9YLJ3</accession>
<protein>
    <submittedName>
        <fullName evidence="2">Uncharacterized protein</fullName>
    </submittedName>
</protein>
<evidence type="ECO:0000256" key="1">
    <source>
        <dbReference type="SAM" id="MobiDB-lite"/>
    </source>
</evidence>
<dbReference type="Proteomes" id="UP000546642">
    <property type="component" value="Unassembled WGS sequence"/>
</dbReference>
<sequence length="102" mass="11169">MRGLKATRVYGVLRRLKESGLVALTGKGHVGAGRGVVTPFKGRGKPERKKQPNREHARLRSPGERANAALKDGRVLRKRRCCPLHAGEIARAILVLQARETG</sequence>
<name>A0A7W9YLJ3_9ACTN</name>
<dbReference type="AlphaFoldDB" id="A0A7W9YLJ3"/>